<name>A0ABS9L2H9_9MICC</name>
<dbReference type="PANTHER" id="PTHR34861:SF10">
    <property type="entry name" value="CYCLASE"/>
    <property type="match status" value="1"/>
</dbReference>
<dbReference type="InterPro" id="IPR007325">
    <property type="entry name" value="KFase/CYL"/>
</dbReference>
<gene>
    <name evidence="2" type="ORF">LVY72_02495</name>
</gene>
<reference evidence="2" key="1">
    <citation type="submission" date="2022-01" db="EMBL/GenBank/DDBJ databases">
        <authorList>
            <person name="Jo J.-H."/>
            <person name="Im W.-T."/>
        </authorList>
    </citation>
    <scope>NUCLEOTIDE SEQUENCE</scope>
    <source>
        <strain evidence="2">I2-34</strain>
    </source>
</reference>
<dbReference type="PANTHER" id="PTHR34861">
    <property type="match status" value="1"/>
</dbReference>
<evidence type="ECO:0000313" key="3">
    <source>
        <dbReference type="Proteomes" id="UP001165368"/>
    </source>
</evidence>
<dbReference type="Proteomes" id="UP001165368">
    <property type="component" value="Unassembled WGS sequence"/>
</dbReference>
<evidence type="ECO:0000256" key="1">
    <source>
        <dbReference type="SAM" id="MobiDB-lite"/>
    </source>
</evidence>
<keyword evidence="3" id="KW-1185">Reference proteome</keyword>
<accession>A0ABS9L2H9</accession>
<sequence length="360" mass="38006">MPAAPESADRPVRSARWVNRPEGSNWGDFGPDDNLGRLNLLTPQKVLQGMAEVREGRAFALSLPLDYPGGSALNANRMPPVLRPNLRSGLVNFNCRLDGLQPGSSDVMNDDLAVLHLQYSTQWDSLAHVGSLFDADGDGVPEPVYYNGFRAGIEVNGPESTDDAGFATLHGTSTSSAGALGINNMAGKPVQGRAVMIDLHAHLGDAHTVVGFDTIGHIMAADNVVVEEGDIVCFHTGYAEKVLAMGGTPDPEVLHHFGAVLDGRDPALLDWITRSGLAAIAADNYAVEMYPAAPAPAPASILPLHEHCLFKLGIHLGELWRLAPLAAHLRAAGRSRFLLTAPPLNLPGATGSPVTPIGTV</sequence>
<protein>
    <submittedName>
        <fullName evidence="2">Cyclase family protein</fullName>
    </submittedName>
</protein>
<dbReference type="Pfam" id="PF04199">
    <property type="entry name" value="Cyclase"/>
    <property type="match status" value="1"/>
</dbReference>
<dbReference type="SUPFAM" id="SSF102198">
    <property type="entry name" value="Putative cyclase"/>
    <property type="match status" value="1"/>
</dbReference>
<feature type="region of interest" description="Disordered" evidence="1">
    <location>
        <begin position="1"/>
        <end position="29"/>
    </location>
</feature>
<dbReference type="Gene3D" id="3.50.30.50">
    <property type="entry name" value="Putative cyclase"/>
    <property type="match status" value="1"/>
</dbReference>
<organism evidence="2 3">
    <name type="scientific">Arthrobacter hankyongi</name>
    <dbReference type="NCBI Taxonomy" id="2904801"/>
    <lineage>
        <taxon>Bacteria</taxon>
        <taxon>Bacillati</taxon>
        <taxon>Actinomycetota</taxon>
        <taxon>Actinomycetes</taxon>
        <taxon>Micrococcales</taxon>
        <taxon>Micrococcaceae</taxon>
        <taxon>Arthrobacter</taxon>
    </lineage>
</organism>
<evidence type="ECO:0000313" key="2">
    <source>
        <dbReference type="EMBL" id="MCG2620778.1"/>
    </source>
</evidence>
<dbReference type="EMBL" id="JAKLTQ010000001">
    <property type="protein sequence ID" value="MCG2620778.1"/>
    <property type="molecule type" value="Genomic_DNA"/>
</dbReference>
<comment type="caution">
    <text evidence="2">The sequence shown here is derived from an EMBL/GenBank/DDBJ whole genome shotgun (WGS) entry which is preliminary data.</text>
</comment>
<dbReference type="InterPro" id="IPR037175">
    <property type="entry name" value="KFase_sf"/>
</dbReference>
<proteinExistence type="predicted"/>
<dbReference type="RefSeq" id="WP_237817863.1">
    <property type="nucleotide sequence ID" value="NZ_JAKLTQ010000001.1"/>
</dbReference>